<protein>
    <submittedName>
        <fullName evidence="2">Uncharacterized protein</fullName>
    </submittedName>
</protein>
<reference evidence="2 3" key="1">
    <citation type="submission" date="2019-03" db="EMBL/GenBank/DDBJ databases">
        <title>First draft genome of Liparis tanakae, snailfish: a comprehensive survey of snailfish specific genes.</title>
        <authorList>
            <person name="Kim W."/>
            <person name="Song I."/>
            <person name="Jeong J.-H."/>
            <person name="Kim D."/>
            <person name="Kim S."/>
            <person name="Ryu S."/>
            <person name="Song J.Y."/>
            <person name="Lee S.K."/>
        </authorList>
    </citation>
    <scope>NUCLEOTIDE SEQUENCE [LARGE SCALE GENOMIC DNA]</scope>
    <source>
        <tissue evidence="2">Muscle</tissue>
    </source>
</reference>
<proteinExistence type="predicted"/>
<keyword evidence="3" id="KW-1185">Reference proteome</keyword>
<accession>A0A4Z2FU54</accession>
<evidence type="ECO:0000256" key="1">
    <source>
        <dbReference type="SAM" id="MobiDB-lite"/>
    </source>
</evidence>
<evidence type="ECO:0000313" key="2">
    <source>
        <dbReference type="EMBL" id="TNN44746.1"/>
    </source>
</evidence>
<gene>
    <name evidence="2" type="ORF">EYF80_045046</name>
</gene>
<dbReference type="AlphaFoldDB" id="A0A4Z2FU54"/>
<dbReference type="Proteomes" id="UP000314294">
    <property type="component" value="Unassembled WGS sequence"/>
</dbReference>
<organism evidence="2 3">
    <name type="scientific">Liparis tanakae</name>
    <name type="common">Tanaka's snailfish</name>
    <dbReference type="NCBI Taxonomy" id="230148"/>
    <lineage>
        <taxon>Eukaryota</taxon>
        <taxon>Metazoa</taxon>
        <taxon>Chordata</taxon>
        <taxon>Craniata</taxon>
        <taxon>Vertebrata</taxon>
        <taxon>Euteleostomi</taxon>
        <taxon>Actinopterygii</taxon>
        <taxon>Neopterygii</taxon>
        <taxon>Teleostei</taxon>
        <taxon>Neoteleostei</taxon>
        <taxon>Acanthomorphata</taxon>
        <taxon>Eupercaria</taxon>
        <taxon>Perciformes</taxon>
        <taxon>Cottioidei</taxon>
        <taxon>Cottales</taxon>
        <taxon>Liparidae</taxon>
        <taxon>Liparis</taxon>
    </lineage>
</organism>
<feature type="region of interest" description="Disordered" evidence="1">
    <location>
        <begin position="24"/>
        <end position="59"/>
    </location>
</feature>
<dbReference type="EMBL" id="SRLO01000886">
    <property type="protein sequence ID" value="TNN44746.1"/>
    <property type="molecule type" value="Genomic_DNA"/>
</dbReference>
<comment type="caution">
    <text evidence="2">The sequence shown here is derived from an EMBL/GenBank/DDBJ whole genome shotgun (WGS) entry which is preliminary data.</text>
</comment>
<evidence type="ECO:0000313" key="3">
    <source>
        <dbReference type="Proteomes" id="UP000314294"/>
    </source>
</evidence>
<sequence length="75" mass="7999">MSLSNSEPPAVLSNRVRDAPLSRFTWTISPSHRRAAGQPGRGSSERTESNGPPRSCTPALVLTGVESRSLIRSPA</sequence>
<name>A0A4Z2FU54_9TELE</name>